<dbReference type="OrthoDB" id="9808272at2"/>
<dbReference type="FunFam" id="3.40.50.300:FF:000398">
    <property type="entry name" value="Type IV pilus assembly ATPase PilB"/>
    <property type="match status" value="1"/>
</dbReference>
<proteinExistence type="inferred from homology"/>
<name>I7KWN1_9CLOT</name>
<dbReference type="GO" id="GO:0016887">
    <property type="term" value="F:ATP hydrolysis activity"/>
    <property type="evidence" value="ECO:0007669"/>
    <property type="project" value="TreeGrafter"/>
</dbReference>
<dbReference type="InterPro" id="IPR003593">
    <property type="entry name" value="AAA+_ATPase"/>
</dbReference>
<dbReference type="EMBL" id="CAKP01000138">
    <property type="protein sequence ID" value="CCJ34616.1"/>
    <property type="molecule type" value="Genomic_DNA"/>
</dbReference>
<dbReference type="CDD" id="cd01129">
    <property type="entry name" value="PulE-GspE-like"/>
    <property type="match status" value="1"/>
</dbReference>
<gene>
    <name evidence="5" type="ORF">CAAU_2533</name>
</gene>
<feature type="domain" description="Bacterial type II secretion system protein E" evidence="4">
    <location>
        <begin position="291"/>
        <end position="305"/>
    </location>
</feature>
<dbReference type="GO" id="GO:0005524">
    <property type="term" value="F:ATP binding"/>
    <property type="evidence" value="ECO:0007669"/>
    <property type="project" value="UniProtKB-KW"/>
</dbReference>
<keyword evidence="6" id="KW-1185">Reference proteome</keyword>
<keyword evidence="3" id="KW-0067">ATP-binding</keyword>
<dbReference type="AlphaFoldDB" id="I7KWN1"/>
<dbReference type="Gene3D" id="3.30.450.90">
    <property type="match status" value="1"/>
</dbReference>
<sequence length="467" mass="53665">MEVQNLNFDGISLDLFYLDDIIQREHLILKNNNIIPLYVNENRMVLGVNENSNEIVIRDLENFSHKEILKLKIKPTTNFLSKNRYYDLTSVSNLLDWIIEYAVFKNASDVHIEPFEKYARVRIRIDGELNEILRISYEAYNLITNRIKFLANMDIAEKRIPLDGKFSVKSNEINYDLRVSTIPTCYSEKIVIRILYRESKILDLNQIGMAEEHKKILLGALSKGNGIILVTGPTGSGKSSTLYSILKLLNKESLNVMTIEDPVEYSIDGINQINVNPKAGLNFATGLRAILRQDPDVIMIGEIRDKETAEIAVRAAVTGHLVLSTFHTNDVFTTITRLLEMKIEPYLLASAINLIISQRLVKKICPNCKEEYKPSNFEMKTLGWDQNIYKAKGCRKCNFTGYKGRIGIFELLQIKEKQREVIANNFNEIKIKETCSDYKNLIEYCKTLVVQGITTFDEYLKIAYLYD</sequence>
<accession>I7KWN1</accession>
<reference evidence="5 6" key="1">
    <citation type="journal article" date="2011" name="J. Bacteriol.">
        <title>Draft genome sequence of Caloramator australicus strain RC3T, a thermoanaerobe from the Great Artesian Basin of Australia.</title>
        <authorList>
            <person name="Ogg C.D."/>
            <person name="Patel B.K.C."/>
        </authorList>
    </citation>
    <scope>NUCLEOTIDE SEQUENCE [LARGE SCALE GENOMIC DNA]</scope>
    <source>
        <strain evidence="5 6">RC3</strain>
    </source>
</reference>
<dbReference type="SUPFAM" id="SSF52540">
    <property type="entry name" value="P-loop containing nucleoside triphosphate hydrolases"/>
    <property type="match status" value="1"/>
</dbReference>
<comment type="caution">
    <text evidence="5">The sequence shown here is derived from an EMBL/GenBank/DDBJ whole genome shotgun (WGS) entry which is preliminary data.</text>
</comment>
<evidence type="ECO:0000256" key="1">
    <source>
        <dbReference type="ARBA" id="ARBA00006611"/>
    </source>
</evidence>
<dbReference type="Gene3D" id="3.40.50.300">
    <property type="entry name" value="P-loop containing nucleotide triphosphate hydrolases"/>
    <property type="match status" value="1"/>
</dbReference>
<dbReference type="PANTHER" id="PTHR30258">
    <property type="entry name" value="TYPE II SECRETION SYSTEM PROTEIN GSPE-RELATED"/>
    <property type="match status" value="1"/>
</dbReference>
<dbReference type="InterPro" id="IPR001482">
    <property type="entry name" value="T2SS/T4SS_dom"/>
</dbReference>
<dbReference type="RefSeq" id="WP_008909859.1">
    <property type="nucleotide sequence ID" value="NZ_CAKP01000138.1"/>
</dbReference>
<dbReference type="SMART" id="SM00382">
    <property type="entry name" value="AAA"/>
    <property type="match status" value="1"/>
</dbReference>
<dbReference type="STRING" id="857293.CAAU_2533"/>
<comment type="similarity">
    <text evidence="1">Belongs to the GSP E family.</text>
</comment>
<dbReference type="PROSITE" id="PS00662">
    <property type="entry name" value="T2SP_E"/>
    <property type="match status" value="1"/>
</dbReference>
<protein>
    <submittedName>
        <fullName evidence="5">Type IV fimbrial assembly, ATPase PilB</fullName>
    </submittedName>
</protein>
<dbReference type="Proteomes" id="UP000007652">
    <property type="component" value="Unassembled WGS sequence"/>
</dbReference>
<keyword evidence="2" id="KW-0547">Nucleotide-binding</keyword>
<evidence type="ECO:0000313" key="6">
    <source>
        <dbReference type="Proteomes" id="UP000007652"/>
    </source>
</evidence>
<dbReference type="Pfam" id="PF00437">
    <property type="entry name" value="T2SSE"/>
    <property type="match status" value="1"/>
</dbReference>
<evidence type="ECO:0000259" key="4">
    <source>
        <dbReference type="PROSITE" id="PS00662"/>
    </source>
</evidence>
<dbReference type="PANTHER" id="PTHR30258:SF1">
    <property type="entry name" value="PROTEIN TRANSPORT PROTEIN HOFB HOMOLOG"/>
    <property type="match status" value="1"/>
</dbReference>
<evidence type="ECO:0000313" key="5">
    <source>
        <dbReference type="EMBL" id="CCJ34616.1"/>
    </source>
</evidence>
<dbReference type="InterPro" id="IPR027417">
    <property type="entry name" value="P-loop_NTPase"/>
</dbReference>
<dbReference type="eggNOG" id="COG2804">
    <property type="taxonomic scope" value="Bacteria"/>
</dbReference>
<organism evidence="5 6">
    <name type="scientific">Caloramator australicus RC3</name>
    <dbReference type="NCBI Taxonomy" id="857293"/>
    <lineage>
        <taxon>Bacteria</taxon>
        <taxon>Bacillati</taxon>
        <taxon>Bacillota</taxon>
        <taxon>Clostridia</taxon>
        <taxon>Eubacteriales</taxon>
        <taxon>Clostridiaceae</taxon>
        <taxon>Caloramator</taxon>
    </lineage>
</organism>
<evidence type="ECO:0000256" key="3">
    <source>
        <dbReference type="ARBA" id="ARBA00022840"/>
    </source>
</evidence>
<evidence type="ECO:0000256" key="2">
    <source>
        <dbReference type="ARBA" id="ARBA00022741"/>
    </source>
</evidence>
<dbReference type="GO" id="GO:0005886">
    <property type="term" value="C:plasma membrane"/>
    <property type="evidence" value="ECO:0007669"/>
    <property type="project" value="TreeGrafter"/>
</dbReference>